<name>A0A3E2WCF6_9FIRM</name>
<dbReference type="AlphaFoldDB" id="A0A3E2WCF6"/>
<evidence type="ECO:0000313" key="1">
    <source>
        <dbReference type="EMBL" id="RGC22796.1"/>
    </source>
</evidence>
<evidence type="ECO:0000313" key="2">
    <source>
        <dbReference type="Proteomes" id="UP000261111"/>
    </source>
</evidence>
<reference evidence="1 2" key="1">
    <citation type="submission" date="2018-08" db="EMBL/GenBank/DDBJ databases">
        <title>A genome reference for cultivated species of the human gut microbiota.</title>
        <authorList>
            <person name="Zou Y."/>
            <person name="Xue W."/>
            <person name="Luo G."/>
        </authorList>
    </citation>
    <scope>NUCLEOTIDE SEQUENCE [LARGE SCALE GENOMIC DNA]</scope>
    <source>
        <strain evidence="1 2">AF19-21</strain>
    </source>
</reference>
<sequence>MSKEIYTEEQEPAIFIKIEGSFVNVNKIKRIWKEDKKNQFGEQNGEYCLHVDMENEYKGLHTTYRVRSERDEELEKVEEQLRRAKRLC</sequence>
<accession>A0A3E2WCF6</accession>
<organism evidence="1 2">
    <name type="scientific">Hungatella hathewayi</name>
    <dbReference type="NCBI Taxonomy" id="154046"/>
    <lineage>
        <taxon>Bacteria</taxon>
        <taxon>Bacillati</taxon>
        <taxon>Bacillota</taxon>
        <taxon>Clostridia</taxon>
        <taxon>Lachnospirales</taxon>
        <taxon>Lachnospiraceae</taxon>
        <taxon>Hungatella</taxon>
    </lineage>
</organism>
<comment type="caution">
    <text evidence="1">The sequence shown here is derived from an EMBL/GenBank/DDBJ whole genome shotgun (WGS) entry which is preliminary data.</text>
</comment>
<gene>
    <name evidence="1" type="ORF">DWX41_22765</name>
</gene>
<dbReference type="Proteomes" id="UP000261111">
    <property type="component" value="Unassembled WGS sequence"/>
</dbReference>
<dbReference type="EMBL" id="QVIA01000054">
    <property type="protein sequence ID" value="RGC22796.1"/>
    <property type="molecule type" value="Genomic_DNA"/>
</dbReference>
<protein>
    <submittedName>
        <fullName evidence="1">Uncharacterized protein</fullName>
    </submittedName>
</protein>
<proteinExistence type="predicted"/>
<dbReference type="RefSeq" id="WP_117441376.1">
    <property type="nucleotide sequence ID" value="NZ_QVIA01000054.1"/>
</dbReference>